<comment type="caution">
    <text evidence="1">The sequence shown here is derived from an EMBL/GenBank/DDBJ whole genome shotgun (WGS) entry which is preliminary data.</text>
</comment>
<name>A0A2N5HBW4_9BACI</name>
<dbReference type="EMBL" id="PGVE01000064">
    <property type="protein sequence ID" value="PLS03002.1"/>
    <property type="molecule type" value="Genomic_DNA"/>
</dbReference>
<evidence type="ECO:0000313" key="1">
    <source>
        <dbReference type="EMBL" id="PLS03002.1"/>
    </source>
</evidence>
<keyword evidence="2" id="KW-1185">Reference proteome</keyword>
<dbReference type="Proteomes" id="UP000234950">
    <property type="component" value="Unassembled WGS sequence"/>
</dbReference>
<reference evidence="1 2" key="1">
    <citation type="submission" date="2017-11" db="EMBL/GenBank/DDBJ databases">
        <title>Comparitive Functional Genomics of Dry Heat Resistant strains isolated from the Viking Spacecraft.</title>
        <authorList>
            <person name="Seuylemezian A."/>
            <person name="Cooper K."/>
            <person name="Vaishampayan P."/>
        </authorList>
    </citation>
    <scope>NUCLEOTIDE SEQUENCE [LARGE SCALE GENOMIC DNA]</scope>
    <source>
        <strain evidence="1 2">V32-6</strain>
    </source>
</reference>
<dbReference type="AlphaFoldDB" id="A0A2N5HBW4"/>
<dbReference type="InterPro" id="IPR035945">
    <property type="entry name" value="YhaI-like_sf"/>
</dbReference>
<sequence length="112" mass="13208">MNEHDLLLHRINLLEFHQRLLVNLLNNPNNHFYRLIIENGVSEQEVNGFYQLCEKISMKLAEQKAEGYVYFHPLLKALSASLPANLRIEEVVKACLQQKLFEPLFQELQKYL</sequence>
<gene>
    <name evidence="1" type="ORF">CVD27_17630</name>
</gene>
<organism evidence="1 2">
    <name type="scientific">Neobacillus cucumis</name>
    <dbReference type="NCBI Taxonomy" id="1740721"/>
    <lineage>
        <taxon>Bacteria</taxon>
        <taxon>Bacillati</taxon>
        <taxon>Bacillota</taxon>
        <taxon>Bacilli</taxon>
        <taxon>Bacillales</taxon>
        <taxon>Bacillaceae</taxon>
        <taxon>Neobacillus</taxon>
    </lineage>
</organism>
<protein>
    <recommendedName>
        <fullName evidence="3">DUF1878 domain-containing protein</fullName>
    </recommendedName>
</protein>
<accession>A0A2N5HBW4</accession>
<dbReference type="OrthoDB" id="2353223at2"/>
<evidence type="ECO:0008006" key="3">
    <source>
        <dbReference type="Google" id="ProtNLM"/>
    </source>
</evidence>
<dbReference type="Gene3D" id="1.10.3750.10">
    <property type="entry name" value="YhaI-like"/>
    <property type="match status" value="1"/>
</dbReference>
<evidence type="ECO:0000313" key="2">
    <source>
        <dbReference type="Proteomes" id="UP000234950"/>
    </source>
</evidence>
<dbReference type="InterPro" id="IPR015058">
    <property type="entry name" value="DUF1878"/>
</dbReference>
<dbReference type="Pfam" id="PF08963">
    <property type="entry name" value="DUF1878"/>
    <property type="match status" value="1"/>
</dbReference>
<dbReference type="RefSeq" id="WP_101649198.1">
    <property type="nucleotide sequence ID" value="NZ_PGVE01000064.1"/>
</dbReference>
<dbReference type="SUPFAM" id="SSF109915">
    <property type="entry name" value="Hypothetical protein YhaI"/>
    <property type="match status" value="1"/>
</dbReference>
<proteinExistence type="predicted"/>